<dbReference type="SUPFAM" id="SSF48452">
    <property type="entry name" value="TPR-like"/>
    <property type="match status" value="1"/>
</dbReference>
<dbReference type="SUPFAM" id="SSF52172">
    <property type="entry name" value="CheY-like"/>
    <property type="match status" value="1"/>
</dbReference>
<organism evidence="1 2">
    <name type="scientific">Neotamlana nanhaiensis</name>
    <dbReference type="NCBI Taxonomy" id="1382798"/>
    <lineage>
        <taxon>Bacteria</taxon>
        <taxon>Pseudomonadati</taxon>
        <taxon>Bacteroidota</taxon>
        <taxon>Flavobacteriia</taxon>
        <taxon>Flavobacteriales</taxon>
        <taxon>Flavobacteriaceae</taxon>
        <taxon>Neotamlana</taxon>
    </lineage>
</organism>
<name>A0A0D7W6J3_9FLAO</name>
<comment type="caution">
    <text evidence="1">The sequence shown here is derived from an EMBL/GenBank/DDBJ whole genome shotgun (WGS) entry which is preliminary data.</text>
</comment>
<dbReference type="InterPro" id="IPR011006">
    <property type="entry name" value="CheY-like_superfamily"/>
</dbReference>
<proteinExistence type="predicted"/>
<reference evidence="1 2" key="1">
    <citation type="journal article" date="2015" name="Antonie Van Leeuwenhoek">
        <title>Tamlana nanhaiensis sp. nov., isolated from surface seawater collected from the South China Sea.</title>
        <authorList>
            <person name="Liu X."/>
            <person name="Lai Q."/>
            <person name="Du Y."/>
            <person name="Li G."/>
            <person name="Sun F."/>
            <person name="Shao Z."/>
        </authorList>
    </citation>
    <scope>NUCLEOTIDE SEQUENCE [LARGE SCALE GENOMIC DNA]</scope>
    <source>
        <strain evidence="1 2">FHC16</strain>
    </source>
</reference>
<dbReference type="PATRIC" id="fig|1382798.3.peg.515"/>
<dbReference type="Proteomes" id="UP000032361">
    <property type="component" value="Unassembled WGS sequence"/>
</dbReference>
<evidence type="ECO:0000313" key="2">
    <source>
        <dbReference type="Proteomes" id="UP000032361"/>
    </source>
</evidence>
<gene>
    <name evidence="1" type="ORF">PK35_02540</name>
</gene>
<dbReference type="RefSeq" id="WP_044625055.1">
    <property type="nucleotide sequence ID" value="NZ_JTDV01000001.1"/>
</dbReference>
<dbReference type="InterPro" id="IPR011990">
    <property type="entry name" value="TPR-like_helical_dom_sf"/>
</dbReference>
<protein>
    <submittedName>
        <fullName evidence="1">Uncharacterized protein</fullName>
    </submittedName>
</protein>
<evidence type="ECO:0000313" key="1">
    <source>
        <dbReference type="EMBL" id="KJD34669.1"/>
    </source>
</evidence>
<dbReference type="AlphaFoldDB" id="A0A0D7W6J3"/>
<sequence>MGRVYGFQNVLDSANYYFNKAEAKFIALGDNKDYNPGYHLSQLYVDKAMANVEQDSIAIAKEAIGKLTPEFKENNTFISQAYYIEGLIAFKEGELKEAEQLLRVADKNSTQKEKIDIRAKIIKLLLEISKIEKNVNEIIQFSDVCVDMFTEVNPDIILMDIQMPVLNGYMATKKYEKYKVITFQ</sequence>
<dbReference type="Gene3D" id="3.40.50.2300">
    <property type="match status" value="1"/>
</dbReference>
<accession>A0A0D7W6J3</accession>
<dbReference type="EMBL" id="JTDV01000001">
    <property type="protein sequence ID" value="KJD34669.1"/>
    <property type="molecule type" value="Genomic_DNA"/>
</dbReference>
<keyword evidence="2" id="KW-1185">Reference proteome</keyword>
<dbReference type="OrthoDB" id="9801602at2"/>